<evidence type="ECO:0008006" key="3">
    <source>
        <dbReference type="Google" id="ProtNLM"/>
    </source>
</evidence>
<organism evidence="1 2">
    <name type="scientific">Candidatus Doudnabacteria bacterium CG10_big_fil_rev_8_21_14_0_10_41_10</name>
    <dbReference type="NCBI Taxonomy" id="1974551"/>
    <lineage>
        <taxon>Bacteria</taxon>
        <taxon>Candidatus Doudnaibacteriota</taxon>
    </lineage>
</organism>
<dbReference type="Proteomes" id="UP000230557">
    <property type="component" value="Unassembled WGS sequence"/>
</dbReference>
<evidence type="ECO:0000313" key="2">
    <source>
        <dbReference type="Proteomes" id="UP000230557"/>
    </source>
</evidence>
<evidence type="ECO:0000313" key="1">
    <source>
        <dbReference type="EMBL" id="PIR96685.1"/>
    </source>
</evidence>
<dbReference type="EMBL" id="PFAJ01000070">
    <property type="protein sequence ID" value="PIR96685.1"/>
    <property type="molecule type" value="Genomic_DNA"/>
</dbReference>
<gene>
    <name evidence="1" type="ORF">COT91_05485</name>
</gene>
<comment type="caution">
    <text evidence="1">The sequence shown here is derived from an EMBL/GenBank/DDBJ whole genome shotgun (WGS) entry which is preliminary data.</text>
</comment>
<proteinExistence type="predicted"/>
<name>A0A2H0VC70_9BACT</name>
<dbReference type="AlphaFoldDB" id="A0A2H0VC70"/>
<accession>A0A2H0VC70</accession>
<sequence length="59" mass="7144">MKFFLLDLLKKYDGKTVLIIGHRATQYALEYFINKTLLRQAVTTPWAWRPGWEYRLVRL</sequence>
<protein>
    <recommendedName>
        <fullName evidence="3">Histidine phosphatase family protein</fullName>
    </recommendedName>
</protein>
<reference evidence="2" key="1">
    <citation type="submission" date="2017-09" db="EMBL/GenBank/DDBJ databases">
        <title>Depth-based differentiation of microbial function through sediment-hosted aquifers and enrichment of novel symbionts in the deep terrestrial subsurface.</title>
        <authorList>
            <person name="Probst A.J."/>
            <person name="Ladd B."/>
            <person name="Jarett J.K."/>
            <person name="Geller-Mcgrath D.E."/>
            <person name="Sieber C.M.K."/>
            <person name="Emerson J.B."/>
            <person name="Anantharaman K."/>
            <person name="Thomas B.C."/>
            <person name="Malmstrom R."/>
            <person name="Stieglmeier M."/>
            <person name="Klingl A."/>
            <person name="Woyke T."/>
            <person name="Ryan C.M."/>
            <person name="Banfield J.F."/>
        </authorList>
    </citation>
    <scope>NUCLEOTIDE SEQUENCE [LARGE SCALE GENOMIC DNA]</scope>
</reference>